<accession>A0ABR5AM15</accession>
<sequence length="152" mass="16578">MRLSPYNVLIKRLEGADGIPLPRRMSEQASGFDLHAAVSEDVVLEPGKRALIPTGFALSMPPELEAQIRPRSGLALKHGITCLNTPGTIDADYRGEIKVLLINLGEEPFAIRRGERIAQMVFQLVPPVRLEETIELAETERGAGGFGHTGKL</sequence>
<dbReference type="Gene3D" id="2.70.40.10">
    <property type="match status" value="1"/>
</dbReference>
<feature type="domain" description="dUTPase-like" evidence="6">
    <location>
        <begin position="19"/>
        <end position="150"/>
    </location>
</feature>
<comment type="function">
    <text evidence="5">This enzyme is involved in nucleotide metabolism: it produces dUMP, the immediate precursor of thymidine nucleotides and it decreases the intracellular concentration of dUTP so that uracil cannot be incorporated into DNA.</text>
</comment>
<evidence type="ECO:0000313" key="7">
    <source>
        <dbReference type="EMBL" id="KIL41382.1"/>
    </source>
</evidence>
<dbReference type="InterPro" id="IPR029054">
    <property type="entry name" value="dUTPase-like"/>
</dbReference>
<protein>
    <recommendedName>
        <fullName evidence="5">Deoxyuridine 5'-triphosphate nucleotidohydrolase</fullName>
        <shortName evidence="5">dUTPase</shortName>
        <ecNumber evidence="5">3.6.1.23</ecNumber>
    </recommendedName>
    <alternativeName>
        <fullName evidence="5">dUTP pyrophosphatase</fullName>
    </alternativeName>
</protein>
<evidence type="ECO:0000256" key="1">
    <source>
        <dbReference type="ARBA" id="ARBA00006581"/>
    </source>
</evidence>
<keyword evidence="2 5" id="KW-0378">Hydrolase</keyword>
<evidence type="ECO:0000259" key="6">
    <source>
        <dbReference type="Pfam" id="PF00692"/>
    </source>
</evidence>
<dbReference type="CDD" id="cd07557">
    <property type="entry name" value="trimeric_dUTPase"/>
    <property type="match status" value="1"/>
</dbReference>
<dbReference type="PANTHER" id="PTHR11241">
    <property type="entry name" value="DEOXYURIDINE 5'-TRIPHOSPHATE NUCLEOTIDOHYDROLASE"/>
    <property type="match status" value="1"/>
</dbReference>
<evidence type="ECO:0000313" key="8">
    <source>
        <dbReference type="Proteomes" id="UP000031967"/>
    </source>
</evidence>
<reference evidence="7 8" key="1">
    <citation type="submission" date="2014-12" db="EMBL/GenBank/DDBJ databases">
        <title>Draft genome sequence of Paenibacillus kamchatkensis strain B-2647.</title>
        <authorList>
            <person name="Karlyshev A.V."/>
            <person name="Kudryashova E.B."/>
        </authorList>
    </citation>
    <scope>NUCLEOTIDE SEQUENCE [LARGE SCALE GENOMIC DNA]</scope>
    <source>
        <strain evidence="7 8">VKM B-2647</strain>
    </source>
</reference>
<dbReference type="Pfam" id="PF00692">
    <property type="entry name" value="dUTPase"/>
    <property type="match status" value="1"/>
</dbReference>
<comment type="similarity">
    <text evidence="1 5">Belongs to the dUTPase family.</text>
</comment>
<comment type="caution">
    <text evidence="7">The sequence shown here is derived from an EMBL/GenBank/DDBJ whole genome shotgun (WGS) entry which is preliminary data.</text>
</comment>
<dbReference type="HAMAP" id="MF_00116">
    <property type="entry name" value="dUTPase_bact"/>
    <property type="match status" value="1"/>
</dbReference>
<keyword evidence="8" id="KW-1185">Reference proteome</keyword>
<dbReference type="Proteomes" id="UP000031967">
    <property type="component" value="Unassembled WGS sequence"/>
</dbReference>
<name>A0ABR5AM15_9BACL</name>
<keyword evidence="3 5" id="KW-0546">Nucleotide metabolism</keyword>
<feature type="binding site" evidence="5">
    <location>
        <begin position="71"/>
        <end position="73"/>
    </location>
    <ligand>
        <name>substrate</name>
    </ligand>
</feature>
<feature type="binding site" evidence="5">
    <location>
        <position position="84"/>
    </location>
    <ligand>
        <name>substrate</name>
    </ligand>
</feature>
<dbReference type="EMBL" id="JXAK01000009">
    <property type="protein sequence ID" value="KIL41382.1"/>
    <property type="molecule type" value="Genomic_DNA"/>
</dbReference>
<keyword evidence="5" id="KW-0460">Magnesium</keyword>
<comment type="catalytic activity">
    <reaction evidence="4 5">
        <text>dUTP + H2O = dUMP + diphosphate + H(+)</text>
        <dbReference type="Rhea" id="RHEA:10248"/>
        <dbReference type="ChEBI" id="CHEBI:15377"/>
        <dbReference type="ChEBI" id="CHEBI:15378"/>
        <dbReference type="ChEBI" id="CHEBI:33019"/>
        <dbReference type="ChEBI" id="CHEBI:61555"/>
        <dbReference type="ChEBI" id="CHEBI:246422"/>
        <dbReference type="EC" id="3.6.1.23"/>
    </reaction>
</comment>
<dbReference type="PANTHER" id="PTHR11241:SF0">
    <property type="entry name" value="DEOXYURIDINE 5'-TRIPHOSPHATE NUCLEOTIDOHYDROLASE"/>
    <property type="match status" value="1"/>
</dbReference>
<dbReference type="InterPro" id="IPR008181">
    <property type="entry name" value="dUTPase"/>
</dbReference>
<comment type="caution">
    <text evidence="5">Lacks conserved residue(s) required for the propagation of feature annotation.</text>
</comment>
<proteinExistence type="inferred from homology"/>
<organism evidence="7 8">
    <name type="scientific">Gordoniibacillus kamchatkensis</name>
    <dbReference type="NCBI Taxonomy" id="1590651"/>
    <lineage>
        <taxon>Bacteria</taxon>
        <taxon>Bacillati</taxon>
        <taxon>Bacillota</taxon>
        <taxon>Bacilli</taxon>
        <taxon>Bacillales</taxon>
        <taxon>Paenibacillaceae</taxon>
        <taxon>Gordoniibacillus</taxon>
    </lineage>
</organism>
<gene>
    <name evidence="5" type="primary">dut</name>
    <name evidence="7" type="ORF">SD70_06925</name>
</gene>
<evidence type="ECO:0000256" key="4">
    <source>
        <dbReference type="ARBA" id="ARBA00047686"/>
    </source>
</evidence>
<dbReference type="EC" id="3.6.1.23" evidence="5"/>
<dbReference type="NCBIfam" id="TIGR00576">
    <property type="entry name" value="dut"/>
    <property type="match status" value="1"/>
</dbReference>
<evidence type="ECO:0000256" key="5">
    <source>
        <dbReference type="HAMAP-Rule" id="MF_00116"/>
    </source>
</evidence>
<comment type="pathway">
    <text evidence="5">Pyrimidine metabolism; dUMP biosynthesis; dUMP from dCTP (dUTP route): step 2/2.</text>
</comment>
<feature type="binding site" evidence="5">
    <location>
        <begin position="88"/>
        <end position="90"/>
    </location>
    <ligand>
        <name>substrate</name>
    </ligand>
</feature>
<dbReference type="NCBIfam" id="NF001862">
    <property type="entry name" value="PRK00601.1"/>
    <property type="match status" value="1"/>
</dbReference>
<dbReference type="SUPFAM" id="SSF51283">
    <property type="entry name" value="dUTPase-like"/>
    <property type="match status" value="1"/>
</dbReference>
<evidence type="ECO:0000256" key="3">
    <source>
        <dbReference type="ARBA" id="ARBA00023080"/>
    </source>
</evidence>
<dbReference type="InterPro" id="IPR033704">
    <property type="entry name" value="dUTPase_trimeric"/>
</dbReference>
<evidence type="ECO:0000256" key="2">
    <source>
        <dbReference type="ARBA" id="ARBA00022801"/>
    </source>
</evidence>
<comment type="cofactor">
    <cofactor evidence="5">
        <name>Mg(2+)</name>
        <dbReference type="ChEBI" id="CHEBI:18420"/>
    </cofactor>
</comment>
<keyword evidence="5" id="KW-0479">Metal-binding</keyword>
<dbReference type="InterPro" id="IPR036157">
    <property type="entry name" value="dUTPase-like_sf"/>
</dbReference>